<dbReference type="GO" id="GO:0046872">
    <property type="term" value="F:metal ion binding"/>
    <property type="evidence" value="ECO:0007669"/>
    <property type="project" value="UniProtKB-KW"/>
</dbReference>
<feature type="region of interest" description="Disordered" evidence="7">
    <location>
        <begin position="163"/>
        <end position="186"/>
    </location>
</feature>
<keyword evidence="5" id="KW-0560">Oxidoreductase</keyword>
<feature type="domain" description="Alpha-ketoglutarate-dependent dioxygenase AlkB-like" evidence="8">
    <location>
        <begin position="54"/>
        <end position="152"/>
    </location>
</feature>
<organism evidence="9 10">
    <name type="scientific">Diatraea saccharalis</name>
    <name type="common">sugarcane borer</name>
    <dbReference type="NCBI Taxonomy" id="40085"/>
    <lineage>
        <taxon>Eukaryota</taxon>
        <taxon>Metazoa</taxon>
        <taxon>Ecdysozoa</taxon>
        <taxon>Arthropoda</taxon>
        <taxon>Hexapoda</taxon>
        <taxon>Insecta</taxon>
        <taxon>Pterygota</taxon>
        <taxon>Neoptera</taxon>
        <taxon>Endopterygota</taxon>
        <taxon>Lepidoptera</taxon>
        <taxon>Glossata</taxon>
        <taxon>Ditrysia</taxon>
        <taxon>Pyraloidea</taxon>
        <taxon>Crambidae</taxon>
        <taxon>Crambinae</taxon>
        <taxon>Diatraea</taxon>
    </lineage>
</organism>
<dbReference type="Proteomes" id="UP001153714">
    <property type="component" value="Chromosome 18"/>
</dbReference>
<protein>
    <recommendedName>
        <fullName evidence="8">Alpha-ketoglutarate-dependent dioxygenase AlkB-like domain-containing protein</fullName>
    </recommendedName>
</protein>
<evidence type="ECO:0000256" key="5">
    <source>
        <dbReference type="ARBA" id="ARBA00023002"/>
    </source>
</evidence>
<proteinExistence type="inferred from homology"/>
<dbReference type="Gene3D" id="3.40.220.10">
    <property type="entry name" value="Leucine Aminopeptidase, subunit E, domain 1"/>
    <property type="match status" value="1"/>
</dbReference>
<feature type="compositionally biased region" description="Basic and acidic residues" evidence="7">
    <location>
        <begin position="173"/>
        <end position="182"/>
    </location>
</feature>
<comment type="cofactor">
    <cofactor evidence="1">
        <name>Fe(2+)</name>
        <dbReference type="ChEBI" id="CHEBI:29033"/>
    </cofactor>
</comment>
<dbReference type="PANTHER" id="PTHR46030:SF1">
    <property type="entry name" value="ALPHA-KETOGLUTARATE-DEPENDENT DIOXYGENASE ALKB HOMOLOG 6"/>
    <property type="match status" value="1"/>
</dbReference>
<dbReference type="SUPFAM" id="SSF51197">
    <property type="entry name" value="Clavaminate synthase-like"/>
    <property type="match status" value="1"/>
</dbReference>
<reference evidence="9" key="1">
    <citation type="submission" date="2021-12" db="EMBL/GenBank/DDBJ databases">
        <authorList>
            <person name="King R."/>
        </authorList>
    </citation>
    <scope>NUCLEOTIDE SEQUENCE</scope>
</reference>
<evidence type="ECO:0000256" key="7">
    <source>
        <dbReference type="SAM" id="MobiDB-lite"/>
    </source>
</evidence>
<evidence type="ECO:0000256" key="1">
    <source>
        <dbReference type="ARBA" id="ARBA00001954"/>
    </source>
</evidence>
<dbReference type="GO" id="GO:0051213">
    <property type="term" value="F:dioxygenase activity"/>
    <property type="evidence" value="ECO:0007669"/>
    <property type="project" value="UniProtKB-KW"/>
</dbReference>
<keyword evidence="4" id="KW-0223">Dioxygenase</keyword>
<evidence type="ECO:0000313" key="9">
    <source>
        <dbReference type="EMBL" id="CAG9787552.1"/>
    </source>
</evidence>
<evidence type="ECO:0000313" key="10">
    <source>
        <dbReference type="Proteomes" id="UP001153714"/>
    </source>
</evidence>
<dbReference type="OrthoDB" id="412814at2759"/>
<dbReference type="InterPro" id="IPR027450">
    <property type="entry name" value="AlkB-like"/>
</dbReference>
<dbReference type="Gene3D" id="2.60.120.590">
    <property type="entry name" value="Alpha-ketoglutarate-dependent dioxygenase AlkB-like"/>
    <property type="match status" value="1"/>
</dbReference>
<dbReference type="InterPro" id="IPR037151">
    <property type="entry name" value="AlkB-like_sf"/>
</dbReference>
<evidence type="ECO:0000259" key="8">
    <source>
        <dbReference type="Pfam" id="PF13532"/>
    </source>
</evidence>
<comment type="similarity">
    <text evidence="2">Belongs to the alkB family.</text>
</comment>
<dbReference type="Pfam" id="PF13532">
    <property type="entry name" value="2OG-FeII_Oxy_2"/>
    <property type="match status" value="1"/>
</dbReference>
<dbReference type="EMBL" id="OU893349">
    <property type="protein sequence ID" value="CAG9787552.1"/>
    <property type="molecule type" value="Genomic_DNA"/>
</dbReference>
<name>A0A9N9R1C7_9NEOP</name>
<evidence type="ECO:0000256" key="6">
    <source>
        <dbReference type="ARBA" id="ARBA00023004"/>
    </source>
</evidence>
<evidence type="ECO:0000256" key="3">
    <source>
        <dbReference type="ARBA" id="ARBA00022723"/>
    </source>
</evidence>
<dbReference type="AlphaFoldDB" id="A0A9N9R1C7"/>
<gene>
    <name evidence="9" type="ORF">DIATSA_LOCUS5425</name>
</gene>
<accession>A0A9N9R1C7</accession>
<keyword evidence="3" id="KW-0479">Metal-binding</keyword>
<evidence type="ECO:0000256" key="4">
    <source>
        <dbReference type="ARBA" id="ARBA00022964"/>
    </source>
</evidence>
<keyword evidence="6" id="KW-0408">Iron</keyword>
<sequence>MDYTAVINTKDHRIPHIQPTAFYIPEFLTANEENIILSNIYAVPKPKWTQLSNRRLQNWGGIPHVKGMIAENIPQWLEIYLEKIHQLHLMDGKKPNHVLVNEYLPGQGIMPHLDGSLFYPTITTVSLGSHSILKFLEPSKEEGKNAKYIHRGVVNHVIAKRNYSSAAPPPKNDPNKEDKAEVENISGDGNKKGLVIGVYEADGKFELTPAAAEVDQKSGGKLCRHLNEAKRCPLMGDIFDFLFISNAKGDLPLNAVWKETFSWSFEKKGLRFANNLIITVSWSRGPTKPTSDYSEQ</sequence>
<dbReference type="GO" id="GO:0005634">
    <property type="term" value="C:nucleus"/>
    <property type="evidence" value="ECO:0007669"/>
    <property type="project" value="TreeGrafter"/>
</dbReference>
<dbReference type="PANTHER" id="PTHR46030">
    <property type="entry name" value="ALPHA-KETOGLUTARATE-DEPENDENT DIOXYGENASE ALKB HOMOLOG 6"/>
    <property type="match status" value="1"/>
</dbReference>
<dbReference type="InterPro" id="IPR043472">
    <property type="entry name" value="Macro_dom-like"/>
</dbReference>
<dbReference type="InterPro" id="IPR032862">
    <property type="entry name" value="ALKBH6"/>
</dbReference>
<evidence type="ECO:0000256" key="2">
    <source>
        <dbReference type="ARBA" id="ARBA00007879"/>
    </source>
</evidence>
<reference evidence="9" key="2">
    <citation type="submission" date="2022-10" db="EMBL/GenBank/DDBJ databases">
        <authorList>
            <consortium name="ENA_rothamsted_submissions"/>
            <consortium name="culmorum"/>
            <person name="King R."/>
        </authorList>
    </citation>
    <scope>NUCLEOTIDE SEQUENCE</scope>
</reference>
<keyword evidence="10" id="KW-1185">Reference proteome</keyword>